<evidence type="ECO:0000313" key="2">
    <source>
        <dbReference type="Proteomes" id="UP000694845"/>
    </source>
</evidence>
<evidence type="ECO:0000256" key="1">
    <source>
        <dbReference type="SAM" id="MobiDB-lite"/>
    </source>
</evidence>
<evidence type="ECO:0000313" key="3">
    <source>
        <dbReference type="RefSeq" id="XP_022088349.1"/>
    </source>
</evidence>
<dbReference type="KEGG" id="aplc:110978027"/>
<gene>
    <name evidence="3" type="primary">LOC110978027</name>
</gene>
<feature type="region of interest" description="Disordered" evidence="1">
    <location>
        <begin position="1"/>
        <end position="176"/>
    </location>
</feature>
<dbReference type="GeneID" id="110978027"/>
<sequence length="176" mass="18501">MAKKNRSRTPVNKASLDPAPMAEPAVGDLPDAASENASEPCMPEAAKEVPGMSSTALSADETLEASCTEDKPTVTDDSDSNDTVELKEDEATSGDQAKGGSQASIPEEAEKSLDHDTQELDEEGGLPQNKPQVEEVQDQERKRPLEGAENDEGSAAKKVMSEVSANTPGKTVGCEE</sequence>
<dbReference type="OMA" id="SANTIQC"/>
<dbReference type="AlphaFoldDB" id="A0A8B7Y573"/>
<feature type="compositionally biased region" description="Basic and acidic residues" evidence="1">
    <location>
        <begin position="108"/>
        <end position="118"/>
    </location>
</feature>
<feature type="compositionally biased region" description="Polar residues" evidence="1">
    <location>
        <begin position="93"/>
        <end position="104"/>
    </location>
</feature>
<dbReference type="OrthoDB" id="10434693at2759"/>
<dbReference type="RefSeq" id="XP_022088349.1">
    <property type="nucleotide sequence ID" value="XM_022232657.1"/>
</dbReference>
<proteinExistence type="predicted"/>
<dbReference type="Proteomes" id="UP000694845">
    <property type="component" value="Unplaced"/>
</dbReference>
<name>A0A8B7Y573_ACAPL</name>
<reference evidence="3" key="1">
    <citation type="submission" date="2025-08" db="UniProtKB">
        <authorList>
            <consortium name="RefSeq"/>
        </authorList>
    </citation>
    <scope>IDENTIFICATION</scope>
</reference>
<protein>
    <submittedName>
        <fullName evidence="3">Uncharacterized protein LOC110978027</fullName>
    </submittedName>
</protein>
<accession>A0A8B7Y573</accession>
<organism evidence="2 3">
    <name type="scientific">Acanthaster planci</name>
    <name type="common">Crown-of-thorns starfish</name>
    <dbReference type="NCBI Taxonomy" id="133434"/>
    <lineage>
        <taxon>Eukaryota</taxon>
        <taxon>Metazoa</taxon>
        <taxon>Echinodermata</taxon>
        <taxon>Eleutherozoa</taxon>
        <taxon>Asterozoa</taxon>
        <taxon>Asteroidea</taxon>
        <taxon>Valvatacea</taxon>
        <taxon>Valvatida</taxon>
        <taxon>Acanthasteridae</taxon>
        <taxon>Acanthaster</taxon>
    </lineage>
</organism>
<keyword evidence="2" id="KW-1185">Reference proteome</keyword>